<dbReference type="PANTHER" id="PTHR42788:SF13">
    <property type="entry name" value="ALIPHATIC SULFONATES IMPORT ATP-BINDING PROTEIN SSUB"/>
    <property type="match status" value="1"/>
</dbReference>
<reference evidence="5 6" key="1">
    <citation type="submission" date="2017-02" db="EMBL/GenBank/DDBJ databases">
        <title>Arcobacter caeni sp. nov, a new Arcobacter species isolated from reclaimed water.</title>
        <authorList>
            <person name="Figueras M.J."/>
            <person name="Perez-Cataluna A."/>
            <person name="Salas-Masso N."/>
        </authorList>
    </citation>
    <scope>NUCLEOTIDE SEQUENCE [LARGE SCALE GENOMIC DNA]</scope>
    <source>
        <strain evidence="5 6">RW17-10</strain>
    </source>
</reference>
<evidence type="ECO:0000256" key="3">
    <source>
        <dbReference type="ARBA" id="ARBA00022840"/>
    </source>
</evidence>
<name>A0A363D440_9BACT</name>
<organism evidence="5 6">
    <name type="scientific">Arcobacter caeni</name>
    <dbReference type="NCBI Taxonomy" id="1912877"/>
    <lineage>
        <taxon>Bacteria</taxon>
        <taxon>Pseudomonadati</taxon>
        <taxon>Campylobacterota</taxon>
        <taxon>Epsilonproteobacteria</taxon>
        <taxon>Campylobacterales</taxon>
        <taxon>Arcobacteraceae</taxon>
        <taxon>Arcobacter</taxon>
    </lineage>
</organism>
<protein>
    <recommendedName>
        <fullName evidence="4">ABC transporter domain-containing protein</fullName>
    </recommendedName>
</protein>
<evidence type="ECO:0000313" key="6">
    <source>
        <dbReference type="Proteomes" id="UP000251135"/>
    </source>
</evidence>
<evidence type="ECO:0000313" key="5">
    <source>
        <dbReference type="EMBL" id="PUE66023.1"/>
    </source>
</evidence>
<dbReference type="Pfam" id="PF00005">
    <property type="entry name" value="ABC_tran"/>
    <property type="match status" value="1"/>
</dbReference>
<keyword evidence="1" id="KW-0813">Transport</keyword>
<dbReference type="Gene3D" id="3.40.50.300">
    <property type="entry name" value="P-loop containing nucleotide triphosphate hydrolases"/>
    <property type="match status" value="1"/>
</dbReference>
<dbReference type="SUPFAM" id="SSF52540">
    <property type="entry name" value="P-loop containing nucleoside triphosphate hydrolases"/>
    <property type="match status" value="1"/>
</dbReference>
<dbReference type="OrthoDB" id="9814623at2"/>
<evidence type="ECO:0000259" key="4">
    <source>
        <dbReference type="PROSITE" id="PS50893"/>
    </source>
</evidence>
<keyword evidence="3" id="KW-0067">ATP-binding</keyword>
<dbReference type="InterPro" id="IPR050166">
    <property type="entry name" value="ABC_transporter_ATP-bind"/>
</dbReference>
<dbReference type="AlphaFoldDB" id="A0A363D440"/>
<dbReference type="SMART" id="SM00382">
    <property type="entry name" value="AAA"/>
    <property type="match status" value="1"/>
</dbReference>
<dbReference type="InterPro" id="IPR003439">
    <property type="entry name" value="ABC_transporter-like_ATP-bd"/>
</dbReference>
<dbReference type="InterPro" id="IPR003593">
    <property type="entry name" value="AAA+_ATPase"/>
</dbReference>
<comment type="caution">
    <text evidence="5">The sequence shown here is derived from an EMBL/GenBank/DDBJ whole genome shotgun (WGS) entry which is preliminary data.</text>
</comment>
<gene>
    <name evidence="5" type="ORF">B0174_01780</name>
</gene>
<feature type="domain" description="ABC transporter" evidence="4">
    <location>
        <begin position="2"/>
        <end position="216"/>
    </location>
</feature>
<dbReference type="EMBL" id="MUXE01000002">
    <property type="protein sequence ID" value="PUE66023.1"/>
    <property type="molecule type" value="Genomic_DNA"/>
</dbReference>
<dbReference type="PROSITE" id="PS50893">
    <property type="entry name" value="ABC_TRANSPORTER_2"/>
    <property type="match status" value="1"/>
</dbReference>
<dbReference type="Proteomes" id="UP000251135">
    <property type="component" value="Unassembled WGS sequence"/>
</dbReference>
<dbReference type="PROSITE" id="PS00211">
    <property type="entry name" value="ABC_TRANSPORTER_1"/>
    <property type="match status" value="1"/>
</dbReference>
<dbReference type="GO" id="GO:0005524">
    <property type="term" value="F:ATP binding"/>
    <property type="evidence" value="ECO:0007669"/>
    <property type="project" value="UniProtKB-KW"/>
</dbReference>
<dbReference type="GO" id="GO:0016887">
    <property type="term" value="F:ATP hydrolysis activity"/>
    <property type="evidence" value="ECO:0007669"/>
    <property type="project" value="InterPro"/>
</dbReference>
<evidence type="ECO:0000256" key="1">
    <source>
        <dbReference type="ARBA" id="ARBA00022448"/>
    </source>
</evidence>
<dbReference type="InterPro" id="IPR027417">
    <property type="entry name" value="P-loop_NTPase"/>
</dbReference>
<keyword evidence="2" id="KW-0547">Nucleotide-binding</keyword>
<dbReference type="PANTHER" id="PTHR42788">
    <property type="entry name" value="TAURINE IMPORT ATP-BINDING PROTEIN-RELATED"/>
    <property type="match status" value="1"/>
</dbReference>
<proteinExistence type="predicted"/>
<keyword evidence="6" id="KW-1185">Reference proteome</keyword>
<evidence type="ECO:0000256" key="2">
    <source>
        <dbReference type="ARBA" id="ARBA00022741"/>
    </source>
</evidence>
<dbReference type="RefSeq" id="WP_108557931.1">
    <property type="nucleotide sequence ID" value="NZ_MUXE01000002.1"/>
</dbReference>
<accession>A0A363D440</accession>
<dbReference type="InterPro" id="IPR017871">
    <property type="entry name" value="ABC_transporter-like_CS"/>
</dbReference>
<sequence length="232" mass="26735">MIKINIQEKSFNEIKILENINISLEETEFLSIIGPSGCGKTTFLNIVSSLDKNFKGSIDLNSSNIGFVFQDSRLIPWLTIKENLLIISKQKDIIFINELLKLVNLENLLDLYPKDLSGGMARRVSFVRAFVNKPKLIFLDEPFISLDYPTATALKKDFLELCKKFNTTIILVTHDLSEAIYLSNRIIFFSKKPASIIFEYKNFNNQEFNLKKIDELKNELLEKHPHILEGFL</sequence>